<feature type="signal peptide" evidence="4">
    <location>
        <begin position="1"/>
        <end position="18"/>
    </location>
</feature>
<evidence type="ECO:0000256" key="3">
    <source>
        <dbReference type="ARBA" id="ARBA00022679"/>
    </source>
</evidence>
<dbReference type="PANTHER" id="PTHR10730">
    <property type="entry name" value="PROCOLLAGEN-LYSINE,2-OXOGLUTARATE 5-DIOXYGENASE/GLYCOSYLTRANSFERASE 25 FAMILY MEMBER"/>
    <property type="match status" value="1"/>
</dbReference>
<feature type="chain" id="PRO_5028988702" evidence="4">
    <location>
        <begin position="19"/>
        <end position="610"/>
    </location>
</feature>
<evidence type="ECO:0000256" key="4">
    <source>
        <dbReference type="SAM" id="SignalP"/>
    </source>
</evidence>
<keyword evidence="2" id="KW-0328">Glycosyltransferase</keyword>
<name>A0A7G3ADG3_LUTLO</name>
<evidence type="ECO:0000259" key="5">
    <source>
        <dbReference type="Pfam" id="PF01755"/>
    </source>
</evidence>
<dbReference type="InterPro" id="IPR002654">
    <property type="entry name" value="Glyco_trans_25"/>
</dbReference>
<feature type="domain" description="Glycosyl transferase family 25" evidence="5">
    <location>
        <begin position="328"/>
        <end position="508"/>
    </location>
</feature>
<comment type="similarity">
    <text evidence="1">Belongs to the glycosyltransferase 25 family.</text>
</comment>
<dbReference type="Gene3D" id="3.90.550.10">
    <property type="entry name" value="Spore Coat Polysaccharide Biosynthesis Protein SpsA, Chain A"/>
    <property type="match status" value="1"/>
</dbReference>
<accession>A0A7G3ADG3</accession>
<dbReference type="EMBL" id="GITU01003448">
    <property type="protein sequence ID" value="MBC1172151.1"/>
    <property type="molecule type" value="Transcribed_RNA"/>
</dbReference>
<dbReference type="AlphaFoldDB" id="A0A7G3ADG3"/>
<dbReference type="CDD" id="cd06532">
    <property type="entry name" value="Glyco_transf_25"/>
    <property type="match status" value="1"/>
</dbReference>
<dbReference type="VEuPathDB" id="VectorBase:LLONM1_009729"/>
<evidence type="ECO:0000313" key="6">
    <source>
        <dbReference type="EMBL" id="MBC1172151.1"/>
    </source>
</evidence>
<dbReference type="PANTHER" id="PTHR10730:SF53">
    <property type="entry name" value="GLYCOSYLTRANSFERASE 25 FAMILY MEMBER"/>
    <property type="match status" value="1"/>
</dbReference>
<evidence type="ECO:0000256" key="1">
    <source>
        <dbReference type="ARBA" id="ARBA00006721"/>
    </source>
</evidence>
<evidence type="ECO:0000256" key="2">
    <source>
        <dbReference type="ARBA" id="ARBA00022676"/>
    </source>
</evidence>
<organism evidence="6">
    <name type="scientific">Lutzomyia longipalpis</name>
    <name type="common">Sand fly</name>
    <dbReference type="NCBI Taxonomy" id="7200"/>
    <lineage>
        <taxon>Eukaryota</taxon>
        <taxon>Metazoa</taxon>
        <taxon>Ecdysozoa</taxon>
        <taxon>Arthropoda</taxon>
        <taxon>Hexapoda</taxon>
        <taxon>Insecta</taxon>
        <taxon>Pterygota</taxon>
        <taxon>Neoptera</taxon>
        <taxon>Endopterygota</taxon>
        <taxon>Diptera</taxon>
        <taxon>Nematocera</taxon>
        <taxon>Psychodoidea</taxon>
        <taxon>Psychodidae</taxon>
        <taxon>Lutzomyia</taxon>
        <taxon>Lutzomyia</taxon>
    </lineage>
</organism>
<sequence length="610" mass="71188">MNWGVVVLLFVLTSAAWGQQMRKDPKILFVILVRNKAHTLPLFLTYLTQLEYPKDRVSLWIRSDHNADASLEIVEEWLKDARSWYHSIHYSSNVSEAMRPEEVSPTHWPLERFRDVIAMKEEALRVGREIWADYVFFLDADTFLTNPLTLKKLVNLGLPIVAPMLISDGLYSNYWCGMTEEYYYERTEEYKKILNREIIGAFSVPMVHSAVLIDLNHPDSDLLTFDKDLLNFHLESLNSPHRYNGPVDDIIIFAMSAKYSGIPMKISNEVSFGYIMVPLEHDEDIVRDVDQLQNVRVMIWNDLEVLDVLPNLQKYITFPEKDRLTLSRIFMVNLKRRPERRLKMEGNFRELGLDVEYFEAIDGRSIDDDFLNEWAINFLPGYADPYHKRQMTMGEVGCFLSHLTIWQRIVKENLQEVLILEDDIRFEPFFRERLLNLLQEARQLSTWDLIYIGRKRLNESAEPWVEGSQYLVYPSYSYWTLGYLISNQGAKKLIKAGPLEKLLPVDEFLPIMFDKHPNEVWKSAFNPRNLIAMSAAPLLLYPTHYTGEEGYISDTEDSHQIPLTSAEVSHDVQRKSDKADQALELHTVGEPLLENAINDRKTIREDRSDL</sequence>
<dbReference type="InterPro" id="IPR050757">
    <property type="entry name" value="Collagen_mod_GT25"/>
</dbReference>
<keyword evidence="3 6" id="KW-0808">Transferase</keyword>
<dbReference type="Pfam" id="PF01755">
    <property type="entry name" value="Glyco_transf_25"/>
    <property type="match status" value="1"/>
</dbReference>
<proteinExistence type="inferred from homology"/>
<keyword evidence="4" id="KW-0732">Signal</keyword>
<reference evidence="6" key="1">
    <citation type="journal article" date="2020" name="BMC">
        <title>Leishmania infection induces a limited differential gene expression in the sand fly midgut.</title>
        <authorList>
            <person name="Coutinho-Abreu I.V."/>
            <person name="Serafim T.D."/>
            <person name="Meneses C."/>
            <person name="Kamhawi S."/>
            <person name="Oliveira F."/>
            <person name="Valenzuela J.G."/>
        </authorList>
    </citation>
    <scope>NUCLEOTIDE SEQUENCE</scope>
    <source>
        <strain evidence="6">Jacobina</strain>
        <tissue evidence="6">Midgut</tissue>
    </source>
</reference>
<dbReference type="GO" id="GO:0050211">
    <property type="term" value="F:procollagen galactosyltransferase activity"/>
    <property type="evidence" value="ECO:0007669"/>
    <property type="project" value="TreeGrafter"/>
</dbReference>
<dbReference type="InterPro" id="IPR029044">
    <property type="entry name" value="Nucleotide-diphossugar_trans"/>
</dbReference>
<dbReference type="SUPFAM" id="SSF53448">
    <property type="entry name" value="Nucleotide-diphospho-sugar transferases"/>
    <property type="match status" value="1"/>
</dbReference>
<protein>
    <submittedName>
        <fullName evidence="6">Putative glycosyltransferase 25 family member-like protein</fullName>
    </submittedName>
</protein>